<accession>A0A0A8ZQI0</accession>
<dbReference type="AlphaFoldDB" id="A0A0A8ZQI0"/>
<organism evidence="1">
    <name type="scientific">Arundo donax</name>
    <name type="common">Giant reed</name>
    <name type="synonym">Donax arundinaceus</name>
    <dbReference type="NCBI Taxonomy" id="35708"/>
    <lineage>
        <taxon>Eukaryota</taxon>
        <taxon>Viridiplantae</taxon>
        <taxon>Streptophyta</taxon>
        <taxon>Embryophyta</taxon>
        <taxon>Tracheophyta</taxon>
        <taxon>Spermatophyta</taxon>
        <taxon>Magnoliopsida</taxon>
        <taxon>Liliopsida</taxon>
        <taxon>Poales</taxon>
        <taxon>Poaceae</taxon>
        <taxon>PACMAD clade</taxon>
        <taxon>Arundinoideae</taxon>
        <taxon>Arundineae</taxon>
        <taxon>Arundo</taxon>
    </lineage>
</organism>
<reference evidence="1" key="2">
    <citation type="journal article" date="2015" name="Data Brief">
        <title>Shoot transcriptome of the giant reed, Arundo donax.</title>
        <authorList>
            <person name="Barrero R.A."/>
            <person name="Guerrero F.D."/>
            <person name="Moolhuijzen P."/>
            <person name="Goolsby J.A."/>
            <person name="Tidwell J."/>
            <person name="Bellgard S.E."/>
            <person name="Bellgard M.I."/>
        </authorList>
    </citation>
    <scope>NUCLEOTIDE SEQUENCE</scope>
    <source>
        <tissue evidence="1">Shoot tissue taken approximately 20 cm above the soil surface</tissue>
    </source>
</reference>
<sequence length="32" mass="3658">MGLMYSLFSFVKGLKLHSQALFHAGTNYNLRL</sequence>
<proteinExistence type="predicted"/>
<dbReference type="EMBL" id="GBRH01258875">
    <property type="protein sequence ID" value="JAD39020.1"/>
    <property type="molecule type" value="Transcribed_RNA"/>
</dbReference>
<name>A0A0A8ZQI0_ARUDO</name>
<evidence type="ECO:0000313" key="1">
    <source>
        <dbReference type="EMBL" id="JAD39020.1"/>
    </source>
</evidence>
<reference evidence="1" key="1">
    <citation type="submission" date="2014-09" db="EMBL/GenBank/DDBJ databases">
        <authorList>
            <person name="Magalhaes I.L.F."/>
            <person name="Oliveira U."/>
            <person name="Santos F.R."/>
            <person name="Vidigal T.H.D.A."/>
            <person name="Brescovit A.D."/>
            <person name="Santos A.J."/>
        </authorList>
    </citation>
    <scope>NUCLEOTIDE SEQUENCE</scope>
    <source>
        <tissue evidence="1">Shoot tissue taken approximately 20 cm above the soil surface</tissue>
    </source>
</reference>
<protein>
    <submittedName>
        <fullName evidence="1">Uncharacterized protein</fullName>
    </submittedName>
</protein>